<accession>A0AAN9J062</accession>
<gene>
    <name evidence="1" type="ORF">RIF29_03656</name>
</gene>
<evidence type="ECO:0000313" key="1">
    <source>
        <dbReference type="EMBL" id="KAK7289752.1"/>
    </source>
</evidence>
<reference evidence="1 2" key="1">
    <citation type="submission" date="2024-01" db="EMBL/GenBank/DDBJ databases">
        <title>The genomes of 5 underutilized Papilionoideae crops provide insights into root nodulation and disease resistanc.</title>
        <authorList>
            <person name="Yuan L."/>
        </authorList>
    </citation>
    <scope>NUCLEOTIDE SEQUENCE [LARGE SCALE GENOMIC DNA]</scope>
    <source>
        <strain evidence="1">ZHUSHIDOU_FW_LH</strain>
        <tissue evidence="1">Leaf</tissue>
    </source>
</reference>
<dbReference type="Proteomes" id="UP001372338">
    <property type="component" value="Unassembled WGS sequence"/>
</dbReference>
<name>A0AAN9J062_CROPI</name>
<evidence type="ECO:0000313" key="2">
    <source>
        <dbReference type="Proteomes" id="UP001372338"/>
    </source>
</evidence>
<organism evidence="1 2">
    <name type="scientific">Crotalaria pallida</name>
    <name type="common">Smooth rattlebox</name>
    <name type="synonym">Crotalaria striata</name>
    <dbReference type="NCBI Taxonomy" id="3830"/>
    <lineage>
        <taxon>Eukaryota</taxon>
        <taxon>Viridiplantae</taxon>
        <taxon>Streptophyta</taxon>
        <taxon>Embryophyta</taxon>
        <taxon>Tracheophyta</taxon>
        <taxon>Spermatophyta</taxon>
        <taxon>Magnoliopsida</taxon>
        <taxon>eudicotyledons</taxon>
        <taxon>Gunneridae</taxon>
        <taxon>Pentapetalae</taxon>
        <taxon>rosids</taxon>
        <taxon>fabids</taxon>
        <taxon>Fabales</taxon>
        <taxon>Fabaceae</taxon>
        <taxon>Papilionoideae</taxon>
        <taxon>50 kb inversion clade</taxon>
        <taxon>genistoids sensu lato</taxon>
        <taxon>core genistoids</taxon>
        <taxon>Crotalarieae</taxon>
        <taxon>Crotalaria</taxon>
    </lineage>
</organism>
<keyword evidence="2" id="KW-1185">Reference proteome</keyword>
<protein>
    <submittedName>
        <fullName evidence="1">Uncharacterized protein</fullName>
    </submittedName>
</protein>
<dbReference type="EMBL" id="JAYWIO010000001">
    <property type="protein sequence ID" value="KAK7289752.1"/>
    <property type="molecule type" value="Genomic_DNA"/>
</dbReference>
<proteinExistence type="predicted"/>
<dbReference type="AlphaFoldDB" id="A0AAN9J062"/>
<comment type="caution">
    <text evidence="1">The sequence shown here is derived from an EMBL/GenBank/DDBJ whole genome shotgun (WGS) entry which is preliminary data.</text>
</comment>
<sequence length="131" mass="14812">MEDTQKPCGHQPLLPSLNPAIVVHVRHRHMTPIVFTKLRKRLNQSSFSFKLAAAKQPLVQICIHTVVPPSGACHHSRQQPTVAMVIAIASKFYRRIDYLGCIMFAMVTVLCVQGRHRQTTTVNNPYLCRVL</sequence>